<dbReference type="Pfam" id="PF24173">
    <property type="entry name" value="TPR_TTI1_N"/>
    <property type="match status" value="1"/>
</dbReference>
<dbReference type="SUPFAM" id="SSF52833">
    <property type="entry name" value="Thioredoxin-like"/>
    <property type="match status" value="1"/>
</dbReference>
<feature type="domain" description="TTI1 N-terminal TPR" evidence="2">
    <location>
        <begin position="101"/>
        <end position="298"/>
    </location>
</feature>
<dbReference type="STRING" id="1314790.A0A1Y1YDS0"/>
<evidence type="ECO:0000313" key="4">
    <source>
        <dbReference type="EMBL" id="ORX96139.1"/>
    </source>
</evidence>
<dbReference type="Pfam" id="PF04908">
    <property type="entry name" value="SH3BGR"/>
    <property type="match status" value="1"/>
</dbReference>
<dbReference type="Pfam" id="PF24176">
    <property type="entry name" value="TPR_TTI1_2nd"/>
    <property type="match status" value="1"/>
</dbReference>
<dbReference type="PANTHER" id="PTHR18460:SF3">
    <property type="entry name" value="TELO2-INTERACTING PROTEIN 1 HOMOLOG"/>
    <property type="match status" value="1"/>
</dbReference>
<dbReference type="Gene3D" id="1.25.10.10">
    <property type="entry name" value="Leucine-rich Repeat Variant"/>
    <property type="match status" value="2"/>
</dbReference>
<feature type="domain" description="TTI1 C-terminal TPR" evidence="3">
    <location>
        <begin position="742"/>
        <end position="986"/>
    </location>
</feature>
<dbReference type="InterPro" id="IPR006993">
    <property type="entry name" value="Glut_rich_SH3-bd"/>
</dbReference>
<dbReference type="InterPro" id="IPR011989">
    <property type="entry name" value="ARM-like"/>
</dbReference>
<dbReference type="Proteomes" id="UP000193498">
    <property type="component" value="Unassembled WGS sequence"/>
</dbReference>
<dbReference type="InParanoid" id="A0A1Y1YDS0"/>
<name>A0A1Y1YDS0_9FUNG</name>
<gene>
    <name evidence="4" type="ORF">K493DRAFT_351031</name>
</gene>
<dbReference type="Gene3D" id="3.40.30.10">
    <property type="entry name" value="Glutaredoxin"/>
    <property type="match status" value="1"/>
</dbReference>
<sequence>MSEILLCLEYLIENCFEKMDMELKIRLFLITVEFLGEKSELQSKTLGVPGLISEEVKLQAARTQAPFFFNQRGREQLPSTPRCSGFFLYTESGVPQPRIQLVVARVIHTFIHCIKAEKLLDLRLVVLRNLNQFISGFYNMDILAQFFPGIFTGLSSIILDNIDCGNSRLLVGLLNALENAIVGALNDEINSSHISEVTSLEQLGNSPTLMAETTDRNITTSTENPSGETSQKDTNWINAAQAQTKTLLIKVLRTRSHLDWKVRNACLKLCFNTLSQCHRILSSCFSILIETLVLGLNDSYSEIVSTATEYIEMLLHHPDLASLVLLHSKQNFYNLIDSLPSTLTRHDELVKYSALSLCAAYLQIISRDIDEFLSTNFNKFVSSLLPSLELDYSDIQLLETRAPSAYDAPSRTTAIPSEASRWTWMPTFLNIHEDRTAKQLSMMFRSFGYYGNVVSLMDKLLSNLRSTRDTKYEVVYIFIINELLHGAQDRLSSGEESSGQHRNVFYSVASTDDDLRTHARITKSVSRAILREYMSRWNNESIEEDSPDTSTGDTPYEYNGSLLNPRASRQLTGSQSPSHYTKIHEILTIKSVLYGTARVASILDREFRRELLDVLYPLMEMMGHDSTVLYDSATYCAETIRVCCQYSSVQNMIAENADYLVNAMSHKFAFSSAHSQVPHVLRAFLCILGAQALPLIEDMIDDILDTLDNNREHYDICSQLLAALDDFLGLTLEVIRSSEGQEGSTRKVAETRPSQFDNFLAWYRADAEDSDLLLETLYTSGTPDSKPNQADPSTSDTDQSRVSMMITQKSILYLTAKTAKMRSLATNILAKGLKIVGPSDTYTLINDAWPSLYHLLESKESMLVFKTVRLIQEIAEDHAEFASKRFVSQIWPYFSRLFTANRSQLRKRHSLEPSFHVDHRESQKLLVAVLEATSTMLLHLSIPIRKVRSICEAVAPVAMNDSDPQVQQAISQVFSSVARRFPDVFWVFINSGDGKAGMAQPPAELKPIIKTQQKRLESILNARRIPFVFIDVAASTAAKNYMRNINPTPTVVLPQIFVDGSFRGFFRQFEEANDRDELTEFLGFDTNQK</sequence>
<feature type="region of interest" description="Disordered" evidence="1">
    <location>
        <begin position="778"/>
        <end position="800"/>
    </location>
</feature>
<evidence type="ECO:0000313" key="5">
    <source>
        <dbReference type="Proteomes" id="UP000193498"/>
    </source>
</evidence>
<dbReference type="InterPro" id="IPR036249">
    <property type="entry name" value="Thioredoxin-like_sf"/>
</dbReference>
<dbReference type="Pfam" id="PF24181">
    <property type="entry name" value="TPR_TTI1_C"/>
    <property type="match status" value="1"/>
</dbReference>
<dbReference type="PANTHER" id="PTHR18460">
    <property type="entry name" value="TEL2 INTERACTING PROTEIN 1 TTI1 FAMILY MEMBER"/>
    <property type="match status" value="1"/>
</dbReference>
<organism evidence="4 5">
    <name type="scientific">Basidiobolus meristosporus CBS 931.73</name>
    <dbReference type="NCBI Taxonomy" id="1314790"/>
    <lineage>
        <taxon>Eukaryota</taxon>
        <taxon>Fungi</taxon>
        <taxon>Fungi incertae sedis</taxon>
        <taxon>Zoopagomycota</taxon>
        <taxon>Entomophthoromycotina</taxon>
        <taxon>Basidiobolomycetes</taxon>
        <taxon>Basidiobolales</taxon>
        <taxon>Basidiobolaceae</taxon>
        <taxon>Basidiobolus</taxon>
    </lineage>
</organism>
<dbReference type="InterPro" id="IPR049362">
    <property type="entry name" value="TTI1_rpt"/>
</dbReference>
<dbReference type="InterPro" id="IPR016024">
    <property type="entry name" value="ARM-type_fold"/>
</dbReference>
<reference evidence="4 5" key="1">
    <citation type="submission" date="2016-07" db="EMBL/GenBank/DDBJ databases">
        <title>Pervasive Adenine N6-methylation of Active Genes in Fungi.</title>
        <authorList>
            <consortium name="DOE Joint Genome Institute"/>
            <person name="Mondo S.J."/>
            <person name="Dannebaum R.O."/>
            <person name="Kuo R.C."/>
            <person name="Labutti K."/>
            <person name="Haridas S."/>
            <person name="Kuo A."/>
            <person name="Salamov A."/>
            <person name="Ahrendt S.R."/>
            <person name="Lipzen A."/>
            <person name="Sullivan W."/>
            <person name="Andreopoulos W.B."/>
            <person name="Clum A."/>
            <person name="Lindquist E."/>
            <person name="Daum C."/>
            <person name="Ramamoorthy G.K."/>
            <person name="Gryganskyi A."/>
            <person name="Culley D."/>
            <person name="Magnuson J.K."/>
            <person name="James T.Y."/>
            <person name="O'Malley M.A."/>
            <person name="Stajich J.E."/>
            <person name="Spatafora J.W."/>
            <person name="Visel A."/>
            <person name="Grigoriev I.V."/>
        </authorList>
    </citation>
    <scope>NUCLEOTIDE SEQUENCE [LARGE SCALE GENOMIC DNA]</scope>
    <source>
        <strain evidence="4 5">CBS 931.73</strain>
    </source>
</reference>
<proteinExistence type="predicted"/>
<evidence type="ECO:0008006" key="6">
    <source>
        <dbReference type="Google" id="ProtNLM"/>
    </source>
</evidence>
<feature type="region of interest" description="Disordered" evidence="1">
    <location>
        <begin position="540"/>
        <end position="559"/>
    </location>
</feature>
<dbReference type="InterPro" id="IPR057566">
    <property type="entry name" value="TPR_TTI1_N"/>
</dbReference>
<dbReference type="EMBL" id="MCFE01000160">
    <property type="protein sequence ID" value="ORX96139.1"/>
    <property type="molecule type" value="Genomic_DNA"/>
</dbReference>
<comment type="caution">
    <text evidence="4">The sequence shown here is derived from an EMBL/GenBank/DDBJ whole genome shotgun (WGS) entry which is preliminary data.</text>
</comment>
<dbReference type="SUPFAM" id="SSF48371">
    <property type="entry name" value="ARM repeat"/>
    <property type="match status" value="1"/>
</dbReference>
<evidence type="ECO:0000259" key="3">
    <source>
        <dbReference type="Pfam" id="PF24181"/>
    </source>
</evidence>
<dbReference type="FunCoup" id="A0A1Y1YDS0">
    <property type="interactions" value="701"/>
</dbReference>
<dbReference type="InterPro" id="IPR052587">
    <property type="entry name" value="TELO2-interacting_protein_1"/>
</dbReference>
<keyword evidence="5" id="KW-1185">Reference proteome</keyword>
<dbReference type="AlphaFoldDB" id="A0A1Y1YDS0"/>
<evidence type="ECO:0000259" key="2">
    <source>
        <dbReference type="Pfam" id="PF24173"/>
    </source>
</evidence>
<protein>
    <recommendedName>
        <fullName evidence="6">ARM repeat-containing protein</fullName>
    </recommendedName>
</protein>
<evidence type="ECO:0000256" key="1">
    <source>
        <dbReference type="SAM" id="MobiDB-lite"/>
    </source>
</evidence>
<dbReference type="GO" id="GO:0005737">
    <property type="term" value="C:cytoplasm"/>
    <property type="evidence" value="ECO:0007669"/>
    <property type="project" value="TreeGrafter"/>
</dbReference>
<dbReference type="InterPro" id="IPR057567">
    <property type="entry name" value="TPR_TTI1_C"/>
</dbReference>
<accession>A0A1Y1YDS0</accession>
<dbReference type="Pfam" id="PF21547">
    <property type="entry name" value="TTI1"/>
    <property type="match status" value="1"/>
</dbReference>
<dbReference type="OrthoDB" id="49511at2759"/>